<dbReference type="Proteomes" id="UP000070444">
    <property type="component" value="Unassembled WGS sequence"/>
</dbReference>
<evidence type="ECO:0000313" key="3">
    <source>
        <dbReference type="Proteomes" id="UP000070444"/>
    </source>
</evidence>
<dbReference type="AlphaFoldDB" id="A0A137NS41"/>
<name>A0A137NS41_CONC2</name>
<keyword evidence="1" id="KW-0472">Membrane</keyword>
<evidence type="ECO:0000313" key="2">
    <source>
        <dbReference type="EMBL" id="KXN65557.1"/>
    </source>
</evidence>
<accession>A0A137NS41</accession>
<sequence length="141" mass="16934">MKEQTPLLYPLADEPENQRRFSTEKILVLATEAKRRFSIKKVLTYALLTFIIYQIIGMITKRLWWRLNTTCTWKYNDQDYAMQFAKCIPQSLECRKYCNKGDKECNQKCYDLDSSCYEPYYGWNIPQIEKCDTSYKLVFEL</sequence>
<protein>
    <submittedName>
        <fullName evidence="2">Uncharacterized protein</fullName>
    </submittedName>
</protein>
<organism evidence="2 3">
    <name type="scientific">Conidiobolus coronatus (strain ATCC 28846 / CBS 209.66 / NRRL 28638)</name>
    <name type="common">Delacroixia coronata</name>
    <dbReference type="NCBI Taxonomy" id="796925"/>
    <lineage>
        <taxon>Eukaryota</taxon>
        <taxon>Fungi</taxon>
        <taxon>Fungi incertae sedis</taxon>
        <taxon>Zoopagomycota</taxon>
        <taxon>Entomophthoromycotina</taxon>
        <taxon>Entomophthoromycetes</taxon>
        <taxon>Entomophthorales</taxon>
        <taxon>Ancylistaceae</taxon>
        <taxon>Conidiobolus</taxon>
    </lineage>
</organism>
<feature type="transmembrane region" description="Helical" evidence="1">
    <location>
        <begin position="42"/>
        <end position="65"/>
    </location>
</feature>
<keyword evidence="1" id="KW-1133">Transmembrane helix</keyword>
<proteinExistence type="predicted"/>
<keyword evidence="3" id="KW-1185">Reference proteome</keyword>
<dbReference type="EMBL" id="KQ964856">
    <property type="protein sequence ID" value="KXN65557.1"/>
    <property type="molecule type" value="Genomic_DNA"/>
</dbReference>
<gene>
    <name evidence="2" type="ORF">CONCODRAFT_12814</name>
</gene>
<keyword evidence="1" id="KW-0812">Transmembrane</keyword>
<evidence type="ECO:0000256" key="1">
    <source>
        <dbReference type="SAM" id="Phobius"/>
    </source>
</evidence>
<reference evidence="2 3" key="1">
    <citation type="journal article" date="2015" name="Genome Biol. Evol.">
        <title>Phylogenomic analyses indicate that early fungi evolved digesting cell walls of algal ancestors of land plants.</title>
        <authorList>
            <person name="Chang Y."/>
            <person name="Wang S."/>
            <person name="Sekimoto S."/>
            <person name="Aerts A.L."/>
            <person name="Choi C."/>
            <person name="Clum A."/>
            <person name="LaButti K.M."/>
            <person name="Lindquist E.A."/>
            <person name="Yee Ngan C."/>
            <person name="Ohm R.A."/>
            <person name="Salamov A.A."/>
            <person name="Grigoriev I.V."/>
            <person name="Spatafora J.W."/>
            <person name="Berbee M.L."/>
        </authorList>
    </citation>
    <scope>NUCLEOTIDE SEQUENCE [LARGE SCALE GENOMIC DNA]</scope>
    <source>
        <strain evidence="2 3">NRRL 28638</strain>
    </source>
</reference>